<accession>A0A2N0H395</accession>
<dbReference type="PIRSF" id="PIRSF028291">
    <property type="entry name" value="UCP028291"/>
    <property type="match status" value="1"/>
</dbReference>
<dbReference type="AlphaFoldDB" id="A0A2N0H395"/>
<gene>
    <name evidence="1" type="ORF">B0I00_3197</name>
</gene>
<protein>
    <recommendedName>
        <fullName evidence="3">DUF2218 domain-containing protein</fullName>
    </recommendedName>
</protein>
<dbReference type="Gene3D" id="3.30.310.50">
    <property type="entry name" value="Alpha-D-phosphohexomutase, C-terminal domain"/>
    <property type="match status" value="1"/>
</dbReference>
<comment type="caution">
    <text evidence="1">The sequence shown here is derived from an EMBL/GenBank/DDBJ whole genome shotgun (WGS) entry which is preliminary data.</text>
</comment>
<dbReference type="RefSeq" id="WP_100868382.1">
    <property type="nucleotide sequence ID" value="NZ_PHUF01000007.1"/>
</dbReference>
<reference evidence="1 2" key="1">
    <citation type="submission" date="2017-11" db="EMBL/GenBank/DDBJ databases">
        <title>Genomic Encyclopedia of Type Strains, Phase III (KMG-III): the genomes of soil and plant-associated and newly described type strains.</title>
        <authorList>
            <person name="Whitman W."/>
        </authorList>
    </citation>
    <scope>NUCLEOTIDE SEQUENCE [LARGE SCALE GENOMIC DNA]</scope>
    <source>
        <strain evidence="1 2">CGMCC 1.12274</strain>
    </source>
</reference>
<evidence type="ECO:0000313" key="2">
    <source>
        <dbReference type="Proteomes" id="UP000232587"/>
    </source>
</evidence>
<dbReference type="InterPro" id="IPR014543">
    <property type="entry name" value="UCP028291"/>
</dbReference>
<dbReference type="Pfam" id="PF09981">
    <property type="entry name" value="DUF2218"/>
    <property type="match status" value="1"/>
</dbReference>
<dbReference type="Proteomes" id="UP000232587">
    <property type="component" value="Unassembled WGS sequence"/>
</dbReference>
<organism evidence="1 2">
    <name type="scientific">Novosphingobium kunmingense</name>
    <dbReference type="NCBI Taxonomy" id="1211806"/>
    <lineage>
        <taxon>Bacteria</taxon>
        <taxon>Pseudomonadati</taxon>
        <taxon>Pseudomonadota</taxon>
        <taxon>Alphaproteobacteria</taxon>
        <taxon>Sphingomonadales</taxon>
        <taxon>Sphingomonadaceae</taxon>
        <taxon>Novosphingobium</taxon>
    </lineage>
</organism>
<proteinExistence type="predicted"/>
<name>A0A2N0H395_9SPHN</name>
<evidence type="ECO:0008006" key="3">
    <source>
        <dbReference type="Google" id="ProtNLM"/>
    </source>
</evidence>
<evidence type="ECO:0000313" key="1">
    <source>
        <dbReference type="EMBL" id="PKB13398.1"/>
    </source>
</evidence>
<keyword evidence="2" id="KW-1185">Reference proteome</keyword>
<dbReference type="OrthoDB" id="9806511at2"/>
<dbReference type="EMBL" id="PHUF01000007">
    <property type="protein sequence ID" value="PKB13398.1"/>
    <property type="molecule type" value="Genomic_DNA"/>
</dbReference>
<sequence length="106" mass="11548">MATSSTAIVPTDKASRYLQQLCKHWAHNLAVTFDETHGEVIFPGNARGADWPGDARFTMDAGDGALTCRIAASAPGQLDGLKGAVERHLDRFAFREGELVFDWQDA</sequence>